<gene>
    <name evidence="1" type="ORF">P5673_030524</name>
</gene>
<accession>A0AAD9PUK6</accession>
<dbReference type="PANTHER" id="PTHR37162">
    <property type="entry name" value="HAT FAMILY DIMERISATION DOMAINCONTAINING PROTEIN-RELATED"/>
    <property type="match status" value="1"/>
</dbReference>
<organism evidence="1 2">
    <name type="scientific">Acropora cervicornis</name>
    <name type="common">Staghorn coral</name>
    <dbReference type="NCBI Taxonomy" id="6130"/>
    <lineage>
        <taxon>Eukaryota</taxon>
        <taxon>Metazoa</taxon>
        <taxon>Cnidaria</taxon>
        <taxon>Anthozoa</taxon>
        <taxon>Hexacorallia</taxon>
        <taxon>Scleractinia</taxon>
        <taxon>Astrocoeniina</taxon>
        <taxon>Acroporidae</taxon>
        <taxon>Acropora</taxon>
    </lineage>
</organism>
<name>A0AAD9PUK6_ACRCE</name>
<reference evidence="1" key="2">
    <citation type="journal article" date="2023" name="Science">
        <title>Genomic signatures of disease resistance in endangered staghorn corals.</title>
        <authorList>
            <person name="Vollmer S.V."/>
            <person name="Selwyn J.D."/>
            <person name="Despard B.A."/>
            <person name="Roesel C.L."/>
        </authorList>
    </citation>
    <scope>NUCLEOTIDE SEQUENCE</scope>
    <source>
        <strain evidence="1">K2</strain>
    </source>
</reference>
<dbReference type="EMBL" id="JARQWQ010000131">
    <property type="protein sequence ID" value="KAK2549148.1"/>
    <property type="molecule type" value="Genomic_DNA"/>
</dbReference>
<reference evidence="1" key="1">
    <citation type="journal article" date="2023" name="G3 (Bethesda)">
        <title>Whole genome assembly and annotation of the endangered Caribbean coral Acropora cervicornis.</title>
        <authorList>
            <person name="Selwyn J.D."/>
            <person name="Vollmer S.V."/>
        </authorList>
    </citation>
    <scope>NUCLEOTIDE SEQUENCE</scope>
    <source>
        <strain evidence="1">K2</strain>
    </source>
</reference>
<evidence type="ECO:0000313" key="1">
    <source>
        <dbReference type="EMBL" id="KAK2549148.1"/>
    </source>
</evidence>
<dbReference type="AlphaFoldDB" id="A0AAD9PUK6"/>
<sequence>MSAFRSDNVPLTQLLTVGSGGPNVNKTIWREMEQKIWEVYPGFQGLVDVGTCNIHIVQNSFGKGLDKYGKDAGQLVIDLHSLSRYSAAHREDYRKLQLNLDVEITLFIKHSGLWWLSIGPAVRRVLEEWKAIVQFIKFLKCDPKKILQSAAFKRVQGTVKRAEILVQLNFIASTVTLFEAFILNFHNDEPKIHIIYEQMADLRKKFLLRFMKGERVKAVRAHKLSTLDLARHSQLSDGDLMIGEPTRQELKEDQQKAQLLGIRAFFTAVAAFLQTRLPFENFSLA</sequence>
<dbReference type="Proteomes" id="UP001249851">
    <property type="component" value="Unassembled WGS sequence"/>
</dbReference>
<protein>
    <submittedName>
        <fullName evidence="1">Uncharacterized protein</fullName>
    </submittedName>
</protein>
<dbReference type="PANTHER" id="PTHR37162:SF11">
    <property type="match status" value="1"/>
</dbReference>
<evidence type="ECO:0000313" key="2">
    <source>
        <dbReference type="Proteomes" id="UP001249851"/>
    </source>
</evidence>
<keyword evidence="2" id="KW-1185">Reference proteome</keyword>
<comment type="caution">
    <text evidence="1">The sequence shown here is derived from an EMBL/GenBank/DDBJ whole genome shotgun (WGS) entry which is preliminary data.</text>
</comment>
<proteinExistence type="predicted"/>